<gene>
    <name evidence="1" type="ORF">NCTC8580_00500</name>
</gene>
<name>A0A380Q3R1_YERPU</name>
<accession>A0A380Q3R1</accession>
<reference evidence="1 2" key="1">
    <citation type="submission" date="2018-06" db="EMBL/GenBank/DDBJ databases">
        <authorList>
            <consortium name="Pathogen Informatics"/>
            <person name="Doyle S."/>
        </authorList>
    </citation>
    <scope>NUCLEOTIDE SEQUENCE [LARGE SCALE GENOMIC DNA]</scope>
    <source>
        <strain evidence="1 2">NCTC8580</strain>
    </source>
</reference>
<proteinExistence type="predicted"/>
<dbReference type="Proteomes" id="UP000255087">
    <property type="component" value="Unassembled WGS sequence"/>
</dbReference>
<dbReference type="NCBIfam" id="TIGR03761">
    <property type="entry name" value="ICE_PFL4669"/>
    <property type="match status" value="1"/>
</dbReference>
<evidence type="ECO:0000313" key="2">
    <source>
        <dbReference type="Proteomes" id="UP000255087"/>
    </source>
</evidence>
<protein>
    <submittedName>
        <fullName evidence="1">Integrating conjugative element protein, PFL_4669 family</fullName>
    </submittedName>
</protein>
<dbReference type="Pfam" id="PF08900">
    <property type="entry name" value="AcaB"/>
    <property type="match status" value="1"/>
</dbReference>
<dbReference type="InterPro" id="IPR014996">
    <property type="entry name" value="AcaB"/>
</dbReference>
<dbReference type="AlphaFoldDB" id="A0A380Q3R1"/>
<dbReference type="EMBL" id="UHJC01000001">
    <property type="protein sequence ID" value="SUP80445.1"/>
    <property type="molecule type" value="Genomic_DNA"/>
</dbReference>
<sequence length="232" mass="26019">MSGKIKIGALRSELNIELHTFYAINTWTGRHRTEHKGGIIGMPRFFRLISNIHRDSIADNPYADAAMLCLETLIDDASRQIQYRLDAADILMAKQIPANITLSDPVSSEPLNIGVHSYTPLGYRCVYLLVGFDQLALRLFQLHHYGLISTQYRDHGLQEGGSQIRRIFTCAQSYRSISVSRTDIALNNDSALQAVKLLGNVDEAILLGEKRSRFSPLVNSDAVLLLKNSQYE</sequence>
<evidence type="ECO:0000313" key="1">
    <source>
        <dbReference type="EMBL" id="SUP80445.1"/>
    </source>
</evidence>
<dbReference type="RefSeq" id="WP_115114969.1">
    <property type="nucleotide sequence ID" value="NZ_UHJC01000001.1"/>
</dbReference>
<organism evidence="1 2">
    <name type="scientific">Yersinia pseudotuberculosis</name>
    <dbReference type="NCBI Taxonomy" id="633"/>
    <lineage>
        <taxon>Bacteria</taxon>
        <taxon>Pseudomonadati</taxon>
        <taxon>Pseudomonadota</taxon>
        <taxon>Gammaproteobacteria</taxon>
        <taxon>Enterobacterales</taxon>
        <taxon>Yersiniaceae</taxon>
        <taxon>Yersinia</taxon>
    </lineage>
</organism>